<dbReference type="SUPFAM" id="SSF55811">
    <property type="entry name" value="Nudix"/>
    <property type="match status" value="1"/>
</dbReference>
<dbReference type="PROSITE" id="PS51462">
    <property type="entry name" value="NUDIX"/>
    <property type="match status" value="1"/>
</dbReference>
<dbReference type="Proteomes" id="UP000070457">
    <property type="component" value="Unassembled WGS sequence"/>
</dbReference>
<dbReference type="InterPro" id="IPR020084">
    <property type="entry name" value="NUDIX_hydrolase_CS"/>
</dbReference>
<sequence length="141" mass="15663">MEIKRIPMLTVDGERRFSLGAGCVIVMQGKVLLVRTAGSDLYKFPGGHAADTENLREAALRELTEETGLSGEVTGDPFVYLFAAERDLDILLFHYPARIISGKPSPSTEIEEVIWADVKNLPRNCYDNVDPTLEKMLLQPV</sequence>
<dbReference type="AlphaFoldDB" id="A0A136LX59"/>
<feature type="domain" description="Nudix hydrolase" evidence="3">
    <location>
        <begin position="16"/>
        <end position="138"/>
    </location>
</feature>
<dbReference type="Gene3D" id="3.90.79.10">
    <property type="entry name" value="Nucleoside Triphosphate Pyrophosphohydrolase"/>
    <property type="match status" value="1"/>
</dbReference>
<evidence type="ECO:0000313" key="5">
    <source>
        <dbReference type="Proteomes" id="UP000070457"/>
    </source>
</evidence>
<dbReference type="EMBL" id="JYNZ01000004">
    <property type="protein sequence ID" value="KXK26242.1"/>
    <property type="molecule type" value="Genomic_DNA"/>
</dbReference>
<dbReference type="PANTHER" id="PTHR43046">
    <property type="entry name" value="GDP-MANNOSE MANNOSYL HYDROLASE"/>
    <property type="match status" value="1"/>
</dbReference>
<keyword evidence="2 4" id="KW-0378">Hydrolase</keyword>
<protein>
    <submittedName>
        <fullName evidence="4">RNA pyrophosphohydrolase</fullName>
    </submittedName>
</protein>
<evidence type="ECO:0000256" key="1">
    <source>
        <dbReference type="ARBA" id="ARBA00001946"/>
    </source>
</evidence>
<dbReference type="PROSITE" id="PS00893">
    <property type="entry name" value="NUDIX_BOX"/>
    <property type="match status" value="1"/>
</dbReference>
<evidence type="ECO:0000313" key="4">
    <source>
        <dbReference type="EMBL" id="KXK26242.1"/>
    </source>
</evidence>
<dbReference type="Pfam" id="PF00293">
    <property type="entry name" value="NUDIX"/>
    <property type="match status" value="1"/>
</dbReference>
<dbReference type="InterPro" id="IPR000086">
    <property type="entry name" value="NUDIX_hydrolase_dom"/>
</dbReference>
<name>A0A136LX59_9BACT</name>
<comment type="caution">
    <text evidence="4">The sequence shown here is derived from an EMBL/GenBank/DDBJ whole genome shotgun (WGS) entry which is preliminary data.</text>
</comment>
<dbReference type="CDD" id="cd02883">
    <property type="entry name" value="NUDIX_Hydrolase"/>
    <property type="match status" value="1"/>
</dbReference>
<dbReference type="InterPro" id="IPR015797">
    <property type="entry name" value="NUDIX_hydrolase-like_dom_sf"/>
</dbReference>
<accession>A0A136LX59</accession>
<dbReference type="STRING" id="1617426.TR69_WS6001001237"/>
<dbReference type="GO" id="GO:0016787">
    <property type="term" value="F:hydrolase activity"/>
    <property type="evidence" value="ECO:0007669"/>
    <property type="project" value="UniProtKB-KW"/>
</dbReference>
<reference evidence="4 5" key="1">
    <citation type="submission" date="2015-02" db="EMBL/GenBank/DDBJ databases">
        <title>Improved understanding of the partial-nitritation anammox process through 23 genomes representing the majority of the microbial community.</title>
        <authorList>
            <person name="Speth D.R."/>
            <person name="In T Zandt M."/>
            <person name="Guerrero Cruz S."/>
            <person name="Jetten M.S."/>
            <person name="Dutilh B.E."/>
        </authorList>
    </citation>
    <scope>NUCLEOTIDE SEQUENCE [LARGE SCALE GENOMIC DNA]</scope>
    <source>
        <strain evidence="4">OLB20</strain>
    </source>
</reference>
<gene>
    <name evidence="4" type="primary">rppH_1</name>
    <name evidence="4" type="ORF">TR69_WS6001001237</name>
</gene>
<dbReference type="PANTHER" id="PTHR43046:SF16">
    <property type="entry name" value="ADP-RIBOSE PYROPHOSPHATASE YJHB-RELATED"/>
    <property type="match status" value="1"/>
</dbReference>
<proteinExistence type="predicted"/>
<organism evidence="4 5">
    <name type="scientific">candidate division WS6 bacterium OLB20</name>
    <dbReference type="NCBI Taxonomy" id="1617426"/>
    <lineage>
        <taxon>Bacteria</taxon>
        <taxon>Candidatus Dojkabacteria</taxon>
    </lineage>
</organism>
<evidence type="ECO:0000256" key="2">
    <source>
        <dbReference type="ARBA" id="ARBA00022801"/>
    </source>
</evidence>
<comment type="cofactor">
    <cofactor evidence="1">
        <name>Mg(2+)</name>
        <dbReference type="ChEBI" id="CHEBI:18420"/>
    </cofactor>
</comment>
<evidence type="ECO:0000259" key="3">
    <source>
        <dbReference type="PROSITE" id="PS51462"/>
    </source>
</evidence>